<dbReference type="PANTHER" id="PTHR30105:SF2">
    <property type="entry name" value="DIVERGENT POLYSACCHARIDE DEACETYLASE SUPERFAMILY"/>
    <property type="match status" value="1"/>
</dbReference>
<organism evidence="2 3">
    <name type="scientific">Salinispirillum marinum</name>
    <dbReference type="NCBI Taxonomy" id="1485203"/>
    <lineage>
        <taxon>Bacteria</taxon>
        <taxon>Pseudomonadati</taxon>
        <taxon>Pseudomonadota</taxon>
        <taxon>Gammaproteobacteria</taxon>
        <taxon>Oceanospirillales</taxon>
        <taxon>Saccharospirillaceae</taxon>
        <taxon>Salinispirillum</taxon>
    </lineage>
</organism>
<feature type="signal peptide" evidence="1">
    <location>
        <begin position="1"/>
        <end position="23"/>
    </location>
</feature>
<dbReference type="Gene3D" id="3.20.20.370">
    <property type="entry name" value="Glycoside hydrolase/deacetylase"/>
    <property type="match status" value="1"/>
</dbReference>
<dbReference type="Pfam" id="PF04748">
    <property type="entry name" value="Polysacc_deac_2"/>
    <property type="match status" value="1"/>
</dbReference>
<dbReference type="InterPro" id="IPR011330">
    <property type="entry name" value="Glyco_hydro/deAcase_b/a-brl"/>
</dbReference>
<evidence type="ECO:0000313" key="3">
    <source>
        <dbReference type="Proteomes" id="UP001595842"/>
    </source>
</evidence>
<keyword evidence="1" id="KW-0732">Signal</keyword>
<dbReference type="CDD" id="cd10936">
    <property type="entry name" value="CE4_DAC2"/>
    <property type="match status" value="1"/>
</dbReference>
<dbReference type="RefSeq" id="WP_380694292.1">
    <property type="nucleotide sequence ID" value="NZ_JBHSAL010000001.1"/>
</dbReference>
<evidence type="ECO:0000313" key="2">
    <source>
        <dbReference type="EMBL" id="MFC3887074.1"/>
    </source>
</evidence>
<gene>
    <name evidence="2" type="ORF">ACFOSD_01670</name>
</gene>
<accession>A0ABV8BCJ0</accession>
<reference evidence="3" key="1">
    <citation type="journal article" date="2019" name="Int. J. Syst. Evol. Microbiol.">
        <title>The Global Catalogue of Microorganisms (GCM) 10K type strain sequencing project: providing services to taxonomists for standard genome sequencing and annotation.</title>
        <authorList>
            <consortium name="The Broad Institute Genomics Platform"/>
            <consortium name="The Broad Institute Genome Sequencing Center for Infectious Disease"/>
            <person name="Wu L."/>
            <person name="Ma J."/>
        </authorList>
    </citation>
    <scope>NUCLEOTIDE SEQUENCE [LARGE SCALE GENOMIC DNA]</scope>
    <source>
        <strain evidence="3">IBRC-M 10765</strain>
    </source>
</reference>
<keyword evidence="3" id="KW-1185">Reference proteome</keyword>
<name>A0ABV8BCJ0_9GAMM</name>
<proteinExistence type="predicted"/>
<dbReference type="Proteomes" id="UP001595842">
    <property type="component" value="Unassembled WGS sequence"/>
</dbReference>
<comment type="caution">
    <text evidence="2">The sequence shown here is derived from an EMBL/GenBank/DDBJ whole genome shotgun (WGS) entry which is preliminary data.</text>
</comment>
<dbReference type="InterPro" id="IPR006837">
    <property type="entry name" value="Divergent_DAC"/>
</dbReference>
<dbReference type="EMBL" id="JBHSAL010000001">
    <property type="protein sequence ID" value="MFC3887074.1"/>
    <property type="molecule type" value="Genomic_DNA"/>
</dbReference>
<feature type="chain" id="PRO_5045809477" evidence="1">
    <location>
        <begin position="24"/>
        <end position="244"/>
    </location>
</feature>
<evidence type="ECO:0000256" key="1">
    <source>
        <dbReference type="SAM" id="SignalP"/>
    </source>
</evidence>
<sequence length="244" mass="26421">MWRGVLYCLALCGGLLGGLAAHADAAAARMVIIIDDVGNNFALGKAAIELPGKVTYAVLPGLAYSERLARMAHEQGKEVMLHMPMANQGQLALGPMGLERDMTAEQLRATLSQALANVPFVAGINNHTGSFLTENANAMQVVMNYLREHDLYFIDSLTSPDSVAFETARALGVPALRRHVFLDHEQTDDFIMGQFSQALGILERGTEVIVIGHPYPETIAFLNWMLPLLPEAGIEVVSPSQLLP</sequence>
<protein>
    <submittedName>
        <fullName evidence="2">Divergent polysaccharide deacetylase family protein</fullName>
    </submittedName>
</protein>
<dbReference type="PANTHER" id="PTHR30105">
    <property type="entry name" value="UNCHARACTERIZED YIBQ-RELATED"/>
    <property type="match status" value="1"/>
</dbReference>
<dbReference type="SUPFAM" id="SSF88713">
    <property type="entry name" value="Glycoside hydrolase/deacetylase"/>
    <property type="match status" value="1"/>
</dbReference>